<dbReference type="PATRIC" id="fig|396596.7.peg.7043"/>
<gene>
    <name evidence="1" type="ORF">BamIOP4010DRAFT_0965</name>
</gene>
<dbReference type="Proteomes" id="UP000005463">
    <property type="component" value="Unassembled WGS sequence"/>
</dbReference>
<name>B1FAA6_9BURK</name>
<dbReference type="AlphaFoldDB" id="B1FAA6"/>
<sequence length="38" mass="4332">MRVRRQMPRAQSDCAEKPVSTGFSAFWRDAIDILAAFC</sequence>
<evidence type="ECO:0000313" key="2">
    <source>
        <dbReference type="Proteomes" id="UP000005463"/>
    </source>
</evidence>
<evidence type="ECO:0000313" key="1">
    <source>
        <dbReference type="EMBL" id="EDT05561.1"/>
    </source>
</evidence>
<protein>
    <submittedName>
        <fullName evidence="1">Uncharacterized protein</fullName>
    </submittedName>
</protein>
<dbReference type="EMBL" id="ABLC01000011">
    <property type="protein sequence ID" value="EDT05561.1"/>
    <property type="molecule type" value="Genomic_DNA"/>
</dbReference>
<proteinExistence type="predicted"/>
<organism evidence="1 2">
    <name type="scientific">Burkholderia ambifaria IOP40-10</name>
    <dbReference type="NCBI Taxonomy" id="396596"/>
    <lineage>
        <taxon>Bacteria</taxon>
        <taxon>Pseudomonadati</taxon>
        <taxon>Pseudomonadota</taxon>
        <taxon>Betaproteobacteria</taxon>
        <taxon>Burkholderiales</taxon>
        <taxon>Burkholderiaceae</taxon>
        <taxon>Burkholderia</taxon>
        <taxon>Burkholderia cepacia complex</taxon>
    </lineage>
</organism>
<accession>B1FAA6</accession>
<reference evidence="1 2" key="1">
    <citation type="submission" date="2008-03" db="EMBL/GenBank/DDBJ databases">
        <title>Sequencing of the draft genome and assembly of Burkholderia ambifaria IOP40-10.</title>
        <authorList>
            <consortium name="US DOE Joint Genome Institute (JGI-PGF)"/>
            <person name="Copeland A."/>
            <person name="Lucas S."/>
            <person name="Lapidus A."/>
            <person name="Glavina del Rio T."/>
            <person name="Dalin E."/>
            <person name="Tice H."/>
            <person name="Bruce D."/>
            <person name="Goodwin L."/>
            <person name="Pitluck S."/>
            <person name="Larimer F."/>
            <person name="Land M.L."/>
            <person name="Hauser L."/>
            <person name="Tiedje J."/>
            <person name="Richardson P."/>
        </authorList>
    </citation>
    <scope>NUCLEOTIDE SEQUENCE [LARGE SCALE GENOMIC DNA]</scope>
    <source>
        <strain evidence="1 2">IOP40-10</strain>
    </source>
</reference>
<comment type="caution">
    <text evidence="1">The sequence shown here is derived from an EMBL/GenBank/DDBJ whole genome shotgun (WGS) entry which is preliminary data.</text>
</comment>